<proteinExistence type="predicted"/>
<keyword evidence="3" id="KW-1185">Reference proteome</keyword>
<keyword evidence="1" id="KW-0732">Signal</keyword>
<evidence type="ECO:0000313" key="3">
    <source>
        <dbReference type="Proteomes" id="UP001162031"/>
    </source>
</evidence>
<dbReference type="EMBL" id="CANTFL010001388">
    <property type="protein sequence ID" value="CAI5738769.1"/>
    <property type="molecule type" value="Genomic_DNA"/>
</dbReference>
<gene>
    <name evidence="2" type="ORF">HBR001_LOCUS7596</name>
</gene>
<comment type="caution">
    <text evidence="2">The sequence shown here is derived from an EMBL/GenBank/DDBJ whole genome shotgun (WGS) entry which is preliminary data.</text>
</comment>
<dbReference type="Proteomes" id="UP001162031">
    <property type="component" value="Unassembled WGS sequence"/>
</dbReference>
<dbReference type="AlphaFoldDB" id="A0AAV0UTJ4"/>
<name>A0AAV0UTJ4_HYABA</name>
<evidence type="ECO:0000256" key="1">
    <source>
        <dbReference type="SAM" id="SignalP"/>
    </source>
</evidence>
<feature type="chain" id="PRO_5043953729" description="RxLR effector candidate protein" evidence="1">
    <location>
        <begin position="17"/>
        <end position="217"/>
    </location>
</feature>
<feature type="signal peptide" evidence="1">
    <location>
        <begin position="1"/>
        <end position="16"/>
    </location>
</feature>
<evidence type="ECO:0008006" key="4">
    <source>
        <dbReference type="Google" id="ProtNLM"/>
    </source>
</evidence>
<accession>A0AAV0UTJ4</accession>
<evidence type="ECO:0000313" key="2">
    <source>
        <dbReference type="EMBL" id="CAI5738769.1"/>
    </source>
</evidence>
<sequence length="217" mass="24645">MNLLLSLSIRDALALASQSDAVPARQLEPAANDVQGASKGVLHPANSIHIGRVHEQKGEERALMHFENLFNELATTVKKIKPGSPPPRDELIKLFKKMANEETYLLSMGHLHDVSAAEARLILHSASIFKLAMDKGTRPIDMYKEVFFTEGHEAALAQMKLYRKFLINQWHFLTLEHHWMVFNKEFWEAVDAVGMETVQWIFSTEKANVLRSNSEKL</sequence>
<organism evidence="2 3">
    <name type="scientific">Hyaloperonospora brassicae</name>
    <name type="common">Brassica downy mildew</name>
    <name type="synonym">Peronospora brassicae</name>
    <dbReference type="NCBI Taxonomy" id="162125"/>
    <lineage>
        <taxon>Eukaryota</taxon>
        <taxon>Sar</taxon>
        <taxon>Stramenopiles</taxon>
        <taxon>Oomycota</taxon>
        <taxon>Peronosporomycetes</taxon>
        <taxon>Peronosporales</taxon>
        <taxon>Peronosporaceae</taxon>
        <taxon>Hyaloperonospora</taxon>
    </lineage>
</organism>
<protein>
    <recommendedName>
        <fullName evidence="4">RxLR effector candidate protein</fullName>
    </recommendedName>
</protein>
<reference evidence="2" key="1">
    <citation type="submission" date="2022-12" db="EMBL/GenBank/DDBJ databases">
        <authorList>
            <person name="Webb A."/>
        </authorList>
    </citation>
    <scope>NUCLEOTIDE SEQUENCE</scope>
    <source>
        <strain evidence="2">Hp1</strain>
    </source>
</reference>